<protein>
    <recommendedName>
        <fullName evidence="3">Macro domain-containing protein</fullName>
    </recommendedName>
</protein>
<accession>A0AAP3XQE2</accession>
<gene>
    <name evidence="1" type="ORF">PZ740_05825</name>
</gene>
<evidence type="ECO:0008006" key="3">
    <source>
        <dbReference type="Google" id="ProtNLM"/>
    </source>
</evidence>
<evidence type="ECO:0000313" key="1">
    <source>
        <dbReference type="EMBL" id="MDF1585901.1"/>
    </source>
</evidence>
<comment type="caution">
    <text evidence="1">The sequence shown here is derived from an EMBL/GenBank/DDBJ whole genome shotgun (WGS) entry which is preliminary data.</text>
</comment>
<dbReference type="PANTHER" id="PTHR35609:SF1">
    <property type="entry name" value="MACRO DOMAIN-CONTAINING PROTEIN"/>
    <property type="match status" value="1"/>
</dbReference>
<proteinExistence type="predicted"/>
<evidence type="ECO:0000313" key="2">
    <source>
        <dbReference type="Proteomes" id="UP001301140"/>
    </source>
</evidence>
<name>A0AAP3XQE2_9PROT</name>
<dbReference type="PANTHER" id="PTHR35609">
    <property type="entry name" value="MACRO DOMAIN-CONTAINING PROTEIN"/>
    <property type="match status" value="1"/>
</dbReference>
<dbReference type="Proteomes" id="UP001301140">
    <property type="component" value="Unassembled WGS sequence"/>
</dbReference>
<dbReference type="RefSeq" id="WP_327788321.1">
    <property type="nucleotide sequence ID" value="NZ_JARGEQ010000047.1"/>
</dbReference>
<dbReference type="AlphaFoldDB" id="A0AAP3XQE2"/>
<dbReference type="EMBL" id="JARGEQ010000047">
    <property type="protein sequence ID" value="MDF1585901.1"/>
    <property type="molecule type" value="Genomic_DNA"/>
</dbReference>
<sequence length="345" mass="37269">MDWFEKLTGFRERDYDEARSRLEVAGERLVSKVNGASYRTGRLELLSLGDLRARGRAALAEGRLKVGQVVGDVRRMHREPANAGALFQVASQFNLLEMTGPSITPEHGVTRYQGDPTQGPACAIAAGAATIYRNYFVPLGGGAGQRADRQIDALADLGGRLAADLGVEPRSLWAMRNGYALPSAAGLGRITGHLRELDDAARDRLRERLSIGLHWDVEATEASGPQRPIVSQAFCSAMPVSYSGMGSREWDPLGPLVLEAAYEATLWAAVLNAQRGSSPVVYLTLLGGGAFGNPDGWIHAAIRRALRLLGNTGLDVRLVSYRQPSPATERLVREFAGPLQEQARA</sequence>
<reference evidence="1 2" key="1">
    <citation type="submission" date="2023-03" db="EMBL/GenBank/DDBJ databases">
        <title>YIM 152171 draft genome.</title>
        <authorList>
            <person name="Yang Z."/>
        </authorList>
    </citation>
    <scope>NUCLEOTIDE SEQUENCE [LARGE SCALE GENOMIC DNA]</scope>
    <source>
        <strain evidence="1 2">YIM 152171</strain>
    </source>
</reference>
<organism evidence="1 2">
    <name type="scientific">Marinimicrococcus flavescens</name>
    <dbReference type="NCBI Taxonomy" id="3031815"/>
    <lineage>
        <taxon>Bacteria</taxon>
        <taxon>Pseudomonadati</taxon>
        <taxon>Pseudomonadota</taxon>
        <taxon>Alphaproteobacteria</taxon>
        <taxon>Geminicoccales</taxon>
        <taxon>Geminicoccaceae</taxon>
        <taxon>Marinimicrococcus</taxon>
    </lineage>
</organism>
<keyword evidence="2" id="KW-1185">Reference proteome</keyword>